<dbReference type="InterPro" id="IPR056884">
    <property type="entry name" value="NPHP3-like_N"/>
</dbReference>
<name>A0AAD7JE15_9AGAR</name>
<dbReference type="InterPro" id="IPR027417">
    <property type="entry name" value="P-loop_NTPase"/>
</dbReference>
<dbReference type="SUPFAM" id="SSF52540">
    <property type="entry name" value="P-loop containing nucleoside triphosphate hydrolases"/>
    <property type="match status" value="1"/>
</dbReference>
<protein>
    <recommendedName>
        <fullName evidence="2">NACHT domain-containing protein</fullName>
    </recommendedName>
</protein>
<keyword evidence="4" id="KW-1185">Reference proteome</keyword>
<keyword evidence="1" id="KW-0677">Repeat</keyword>
<dbReference type="PROSITE" id="PS50837">
    <property type="entry name" value="NACHT"/>
    <property type="match status" value="1"/>
</dbReference>
<organism evidence="3 4">
    <name type="scientific">Mycena metata</name>
    <dbReference type="NCBI Taxonomy" id="1033252"/>
    <lineage>
        <taxon>Eukaryota</taxon>
        <taxon>Fungi</taxon>
        <taxon>Dikarya</taxon>
        <taxon>Basidiomycota</taxon>
        <taxon>Agaricomycotina</taxon>
        <taxon>Agaricomycetes</taxon>
        <taxon>Agaricomycetidae</taxon>
        <taxon>Agaricales</taxon>
        <taxon>Marasmiineae</taxon>
        <taxon>Mycenaceae</taxon>
        <taxon>Mycena</taxon>
    </lineage>
</organism>
<proteinExistence type="predicted"/>
<evidence type="ECO:0000313" key="3">
    <source>
        <dbReference type="EMBL" id="KAJ7761683.1"/>
    </source>
</evidence>
<accession>A0AAD7JE15</accession>
<comment type="caution">
    <text evidence="3">The sequence shown here is derived from an EMBL/GenBank/DDBJ whole genome shotgun (WGS) entry which is preliminary data.</text>
</comment>
<evidence type="ECO:0000256" key="1">
    <source>
        <dbReference type="ARBA" id="ARBA00022737"/>
    </source>
</evidence>
<dbReference type="PANTHER" id="PTHR10039:SF14">
    <property type="entry name" value="NACHT DOMAIN-CONTAINING PROTEIN"/>
    <property type="match status" value="1"/>
</dbReference>
<dbReference type="EMBL" id="JARKIB010000034">
    <property type="protein sequence ID" value="KAJ7761683.1"/>
    <property type="molecule type" value="Genomic_DNA"/>
</dbReference>
<evidence type="ECO:0000259" key="2">
    <source>
        <dbReference type="PROSITE" id="PS50837"/>
    </source>
</evidence>
<dbReference type="AlphaFoldDB" id="A0AAD7JE15"/>
<evidence type="ECO:0000313" key="4">
    <source>
        <dbReference type="Proteomes" id="UP001215598"/>
    </source>
</evidence>
<gene>
    <name evidence="3" type="ORF">B0H16DRAFT_1414801</name>
</gene>
<dbReference type="InterPro" id="IPR007111">
    <property type="entry name" value="NACHT_NTPase"/>
</dbReference>
<dbReference type="PANTHER" id="PTHR10039">
    <property type="entry name" value="AMELOGENIN"/>
    <property type="match status" value="1"/>
</dbReference>
<dbReference type="Pfam" id="PF24883">
    <property type="entry name" value="NPHP3_N"/>
    <property type="match status" value="1"/>
</dbReference>
<sequence>MGDPYAEPLTVHNPIYIPHSFDGHSFHPSFHYLPSNPPSSRGGIHITAQNVHNRQGESGVNILHRSVALEALYDSADSFPQPKCHPETRTEMLDNLYNWCTEDVTEHPICWLQGPAGAGKSAIMQTLSRRLQDAGRLGGAFFFKRHHFTRGNAKVLFATLDYQLALNNRDAKPLISDSLEVDPSIVAREMDVQLQKLIIEPCQSLTNSQPVTLLLDGLDECQDERIQQQILRLIEHTMCQCRTGIRVLVASRPESHIRDIVEKSSFDKLLNSVNVQQSFDDVRKYFLDEFERIFREHPQTMREVQTPWPSPEILKDLVEKSSGYFVYASTIIKFVDDPYFRPTERLEIVQNLKPAQYDAPFETLDQLYIQILSGVPPQFHPRLLDILQCVASSVRLNPLEVDYFLGLQPGDARLILRGLHSVLKVPTDDGWAQDICFHHASFQDFLQAQKRSLSFHLSVENRMNITRAVLTASSDEGGWLGPKSPHWLTHFGLLVQCITSVPPSPELVPFIERISPDCIWMTRKRVHDVKPEEVLQVSAWLKTIQPPPTDETPLRNLIQRWDTYHKMALWENIPRQVFQLIRDNKPGLSQSLVSLSPQMLHVLNTNMPSSLRHPVAEYWPLVAQSFKCIRILQVAWLVNSCTVPFARGHSTSLYCLRPLLNESWDGMMDSISVLPTIISGEKANTHLTAIMMTVLTLSLEFFPASAPTVSGDLACSCLRLIKEGPPQLPSQLAECWGKLIRCSPHSNPELLGTLREFTPPWNECEKDWKLSEPYPLHPVNFHDVLQWLNAHPEKHPEIITRWQSYLDKSISVYPFSDVDVSTTNFEAEWREILKYTVDFNATPHGLPYMPLDEEVIRSFQHILETLLEEE</sequence>
<feature type="domain" description="NACHT" evidence="2">
    <location>
        <begin position="108"/>
        <end position="255"/>
    </location>
</feature>
<dbReference type="Gene3D" id="3.40.50.300">
    <property type="entry name" value="P-loop containing nucleotide triphosphate hydrolases"/>
    <property type="match status" value="1"/>
</dbReference>
<reference evidence="3" key="1">
    <citation type="submission" date="2023-03" db="EMBL/GenBank/DDBJ databases">
        <title>Massive genome expansion in bonnet fungi (Mycena s.s.) driven by repeated elements and novel gene families across ecological guilds.</title>
        <authorList>
            <consortium name="Lawrence Berkeley National Laboratory"/>
            <person name="Harder C.B."/>
            <person name="Miyauchi S."/>
            <person name="Viragh M."/>
            <person name="Kuo A."/>
            <person name="Thoen E."/>
            <person name="Andreopoulos B."/>
            <person name="Lu D."/>
            <person name="Skrede I."/>
            <person name="Drula E."/>
            <person name="Henrissat B."/>
            <person name="Morin E."/>
            <person name="Kohler A."/>
            <person name="Barry K."/>
            <person name="LaButti K."/>
            <person name="Morin E."/>
            <person name="Salamov A."/>
            <person name="Lipzen A."/>
            <person name="Mereny Z."/>
            <person name="Hegedus B."/>
            <person name="Baldrian P."/>
            <person name="Stursova M."/>
            <person name="Weitz H."/>
            <person name="Taylor A."/>
            <person name="Grigoriev I.V."/>
            <person name="Nagy L.G."/>
            <person name="Martin F."/>
            <person name="Kauserud H."/>
        </authorList>
    </citation>
    <scope>NUCLEOTIDE SEQUENCE</scope>
    <source>
        <strain evidence="3">CBHHK182m</strain>
    </source>
</reference>
<dbReference type="Proteomes" id="UP001215598">
    <property type="component" value="Unassembled WGS sequence"/>
</dbReference>